<keyword evidence="2 4" id="KW-0472">Membrane</keyword>
<dbReference type="PANTHER" id="PTHR40980:SF3">
    <property type="entry name" value="TONB-DEPENDENT RECEPTOR-LIKE BETA-BARREL DOMAIN-CONTAINING PROTEIN"/>
    <property type="match status" value="1"/>
</dbReference>
<sequence length="1133" mass="123323">MRITRTASVSVAALLVAVSGLAAPMALAQDAPAAAEPDTDAVVVVGTRKALKTAQDIKKSADTFVDSITATDIGAFPDKSVAEALQRVPGVTVIRSAAKEDVMHYSAEPSGVIIRGLPQVRSEFNGRDTFSATSGYGLSWSDVAPEMMAGVDTYKNQTAEMIEGGIAGSINLRTRLPFDQKGRVFGATVEANSGNFSQTVTPSVSALYSDRWASDIGEFGLLLNAAYSQTDTTSHAVTIPRMVVFAPGTYTSQTNYIPSGVAFNNTDYSRTREGVSLAAQWQNNDRTMRASLQYNNSTYHNVWNEEQLISYWFWVDPASTTHSTVWNDPFQIAPPDAPGLGFNEAGGGTPYTFGPDGLFQNGVITRSKGDWGYGSIDWSTGTSYVPGSTDQYGTYDQFGVDLPVIQTCIKSDISHANQPCRGAPIVNTATRFSDEERKIDDLAFNFVWDASEKLRFNFDAQYVKATTNHYDITFEYTTYADLGLDLTGKYPKLSLLSPSGYNVIGSDPVSDPRNYSPESAMDHITDSEGELKAIRADMAYQFDGTWLDALRMGVRFADREQKHFWSAYNWASISSDWGVNPADSWFLDSPATYYAANELDGDGNIVHAAGDVRFQGYEPGYYEVREFGTDMFGGGLISDTMFPFMTQDVISNPAELAKRFAISGQTDQGGVASSGWNPICERPNEVANSCFTVGEQLRVREKTDSAYVMLKFGGNDAFIGDVAVTGNVGVRFVNTTVESAGAVNFATPFTAGQLNCQPLTAEQIAALGPNQYAISPACLALGSTQDQTFSSGTSQASDVETTHKNVLPSFNVRLGLTDEWFLRFAASRAISKPDIGLLRNYMSLQRSFIDQADITVGNPNIVLNSAGQPVSYTFGYTGTTGNPRLKPIKADQFDFAVENYFDSVGSFSFTLFYKQFHDYIQNGTFVVPYTNNGVTRDVVVTGPVNGEGAAIKGFEVAYQRYFNFLPAPFDGLGVQANYTKLKNSGVTNANLIVDSDGGGTTARSAQGGMINAGRLENLSDDAYNLIVMYEKGKIGARIAYNWRSEYVSSVNDCCIGFPVWNDAEGFLDASFRYALTDHIELNIQGSNLLGTEVRIRQQVAGPTDAAPNTEAKFMPAGWFEYDSRLQIGVRIKY</sequence>
<evidence type="ECO:0000313" key="9">
    <source>
        <dbReference type="Proteomes" id="UP000006512"/>
    </source>
</evidence>
<feature type="domain" description="TonB-dependent receptor-like beta-barrel" evidence="6">
    <location>
        <begin position="482"/>
        <end position="1088"/>
    </location>
</feature>
<reference evidence="9" key="1">
    <citation type="submission" date="2011-03" db="EMBL/GenBank/DDBJ databases">
        <title>Draft genome sequence of Brevundimonas diminuta.</title>
        <authorList>
            <person name="Brown P.J.B."/>
            <person name="Buechlein A."/>
            <person name="Hemmerich C."/>
            <person name="Brun Y.V."/>
        </authorList>
    </citation>
    <scope>NUCLEOTIDE SEQUENCE [LARGE SCALE GENOMIC DNA]</scope>
    <source>
        <strain evidence="9">C19</strain>
    </source>
</reference>
<dbReference type="EMBL" id="GL883077">
    <property type="protein sequence ID" value="EGF91768.1"/>
    <property type="molecule type" value="Genomic_DNA"/>
</dbReference>
<organism evidence="8 9">
    <name type="scientific">Asticcacaulis biprosthecium C19</name>
    <dbReference type="NCBI Taxonomy" id="715226"/>
    <lineage>
        <taxon>Bacteria</taxon>
        <taxon>Pseudomonadati</taxon>
        <taxon>Pseudomonadota</taxon>
        <taxon>Alphaproteobacteria</taxon>
        <taxon>Caulobacterales</taxon>
        <taxon>Caulobacteraceae</taxon>
        <taxon>Asticcacaulis</taxon>
    </lineage>
</organism>
<feature type="domain" description="TonB-dependent receptor plug" evidence="7">
    <location>
        <begin position="60"/>
        <end position="168"/>
    </location>
</feature>
<accession>F4QID0</accession>
<evidence type="ECO:0000313" key="8">
    <source>
        <dbReference type="EMBL" id="EGF91768.1"/>
    </source>
</evidence>
<keyword evidence="4" id="KW-0798">TonB box</keyword>
<feature type="signal peptide" evidence="5">
    <location>
        <begin position="1"/>
        <end position="28"/>
    </location>
</feature>
<dbReference type="InterPro" id="IPR010104">
    <property type="entry name" value="TonB_rcpt_bac"/>
</dbReference>
<dbReference type="STRING" id="715226.ABI_01980"/>
<evidence type="ECO:0000256" key="4">
    <source>
        <dbReference type="RuleBase" id="RU003357"/>
    </source>
</evidence>
<keyword evidence="5" id="KW-0732">Signal</keyword>
<dbReference type="PANTHER" id="PTHR40980">
    <property type="entry name" value="PLUG DOMAIN-CONTAINING PROTEIN"/>
    <property type="match status" value="1"/>
</dbReference>
<evidence type="ECO:0000259" key="7">
    <source>
        <dbReference type="Pfam" id="PF07715"/>
    </source>
</evidence>
<keyword evidence="9" id="KW-1185">Reference proteome</keyword>
<dbReference type="InterPro" id="IPR000531">
    <property type="entry name" value="Beta-barrel_TonB"/>
</dbReference>
<dbReference type="HOGENOM" id="CLU_006935_2_0_5"/>
<gene>
    <name evidence="8" type="ORF">ABI_01980</name>
</gene>
<dbReference type="Gene3D" id="2.40.170.20">
    <property type="entry name" value="TonB-dependent receptor, beta-barrel domain"/>
    <property type="match status" value="1"/>
</dbReference>
<dbReference type="GO" id="GO:0009279">
    <property type="term" value="C:cell outer membrane"/>
    <property type="evidence" value="ECO:0007669"/>
    <property type="project" value="UniProtKB-SubCell"/>
</dbReference>
<dbReference type="eggNOG" id="COG4771">
    <property type="taxonomic scope" value="Bacteria"/>
</dbReference>
<evidence type="ECO:0000259" key="6">
    <source>
        <dbReference type="Pfam" id="PF00593"/>
    </source>
</evidence>
<name>F4QID0_9CAUL</name>
<dbReference type="eggNOG" id="COG1629">
    <property type="taxonomic scope" value="Bacteria"/>
</dbReference>
<dbReference type="Gene3D" id="2.170.130.10">
    <property type="entry name" value="TonB-dependent receptor, plug domain"/>
    <property type="match status" value="1"/>
</dbReference>
<comment type="similarity">
    <text evidence="4">Belongs to the TonB-dependent receptor family.</text>
</comment>
<dbReference type="InterPro" id="IPR012910">
    <property type="entry name" value="Plug_dom"/>
</dbReference>
<dbReference type="Proteomes" id="UP000006512">
    <property type="component" value="Unassembled WGS sequence"/>
</dbReference>
<evidence type="ECO:0000256" key="3">
    <source>
        <dbReference type="ARBA" id="ARBA00023237"/>
    </source>
</evidence>
<protein>
    <submittedName>
        <fullName evidence="8">TonB-dependent receptor family protein</fullName>
    </submittedName>
</protein>
<keyword evidence="8" id="KW-0675">Receptor</keyword>
<dbReference type="Pfam" id="PF00593">
    <property type="entry name" value="TonB_dep_Rec_b-barrel"/>
    <property type="match status" value="1"/>
</dbReference>
<dbReference type="AlphaFoldDB" id="F4QID0"/>
<dbReference type="NCBIfam" id="TIGR01782">
    <property type="entry name" value="TonB-Xanth-Caul"/>
    <property type="match status" value="1"/>
</dbReference>
<evidence type="ECO:0000256" key="5">
    <source>
        <dbReference type="SAM" id="SignalP"/>
    </source>
</evidence>
<evidence type="ECO:0000256" key="1">
    <source>
        <dbReference type="ARBA" id="ARBA00004442"/>
    </source>
</evidence>
<dbReference type="SUPFAM" id="SSF56935">
    <property type="entry name" value="Porins"/>
    <property type="match status" value="1"/>
</dbReference>
<keyword evidence="3" id="KW-0998">Cell outer membrane</keyword>
<dbReference type="InterPro" id="IPR036942">
    <property type="entry name" value="Beta-barrel_TonB_sf"/>
</dbReference>
<proteinExistence type="inferred from homology"/>
<dbReference type="RefSeq" id="WP_006270931.1">
    <property type="nucleotide sequence ID" value="NZ_GL883077.1"/>
</dbReference>
<dbReference type="OrthoDB" id="5476657at2"/>
<comment type="subcellular location">
    <subcellularLocation>
        <location evidence="1 4">Cell outer membrane</location>
    </subcellularLocation>
</comment>
<dbReference type="Pfam" id="PF07715">
    <property type="entry name" value="Plug"/>
    <property type="match status" value="1"/>
</dbReference>
<dbReference type="InterPro" id="IPR037066">
    <property type="entry name" value="Plug_dom_sf"/>
</dbReference>
<evidence type="ECO:0000256" key="2">
    <source>
        <dbReference type="ARBA" id="ARBA00023136"/>
    </source>
</evidence>
<feature type="chain" id="PRO_5003316563" evidence="5">
    <location>
        <begin position="29"/>
        <end position="1133"/>
    </location>
</feature>